<dbReference type="Proteomes" id="UP001445076">
    <property type="component" value="Unassembled WGS sequence"/>
</dbReference>
<dbReference type="PROSITE" id="PS50181">
    <property type="entry name" value="FBOX"/>
    <property type="match status" value="1"/>
</dbReference>
<proteinExistence type="predicted"/>
<dbReference type="GO" id="GO:0003677">
    <property type="term" value="F:DNA binding"/>
    <property type="evidence" value="ECO:0007669"/>
    <property type="project" value="InterPro"/>
</dbReference>
<dbReference type="GO" id="GO:0031297">
    <property type="term" value="P:replication fork processing"/>
    <property type="evidence" value="ECO:0007669"/>
    <property type="project" value="TreeGrafter"/>
</dbReference>
<dbReference type="InterPro" id="IPR001810">
    <property type="entry name" value="F-box_dom"/>
</dbReference>
<dbReference type="Gene3D" id="1.20.1280.50">
    <property type="match status" value="1"/>
</dbReference>
<reference evidence="6 7" key="1">
    <citation type="journal article" date="2024" name="BMC Genomics">
        <title>Genome assembly of redclaw crayfish (Cherax quadricarinatus) provides insights into its immune adaptation and hypoxia tolerance.</title>
        <authorList>
            <person name="Liu Z."/>
            <person name="Zheng J."/>
            <person name="Li H."/>
            <person name="Fang K."/>
            <person name="Wang S."/>
            <person name="He J."/>
            <person name="Zhou D."/>
            <person name="Weng S."/>
            <person name="Chi M."/>
            <person name="Gu Z."/>
            <person name="He J."/>
            <person name="Li F."/>
            <person name="Wang M."/>
        </authorList>
    </citation>
    <scope>NUCLEOTIDE SEQUENCE [LARGE SCALE GENOMIC DNA]</scope>
    <source>
        <strain evidence="6">ZL_2023a</strain>
    </source>
</reference>
<dbReference type="GO" id="GO:0043138">
    <property type="term" value="F:3'-5' DNA helicase activity"/>
    <property type="evidence" value="ECO:0007669"/>
    <property type="project" value="TreeGrafter"/>
</dbReference>
<dbReference type="Gene3D" id="3.40.50.300">
    <property type="entry name" value="P-loop containing nucleotide triphosphate hydrolases"/>
    <property type="match status" value="2"/>
</dbReference>
<dbReference type="GO" id="GO:0005524">
    <property type="term" value="F:ATP binding"/>
    <property type="evidence" value="ECO:0007669"/>
    <property type="project" value="UniProtKB-KW"/>
</dbReference>
<comment type="caution">
    <text evidence="6">The sequence shown here is derived from an EMBL/GenBank/DDBJ whole genome shotgun (WGS) entry which is preliminary data.</text>
</comment>
<accession>A0AAW0WAD8</accession>
<dbReference type="InterPro" id="IPR036047">
    <property type="entry name" value="F-box-like_dom_sf"/>
</dbReference>
<evidence type="ECO:0000313" key="6">
    <source>
        <dbReference type="EMBL" id="KAK8727025.1"/>
    </source>
</evidence>
<dbReference type="InterPro" id="IPR027417">
    <property type="entry name" value="P-loop_NTPase"/>
</dbReference>
<dbReference type="GO" id="GO:0005634">
    <property type="term" value="C:nucleus"/>
    <property type="evidence" value="ECO:0007669"/>
    <property type="project" value="TreeGrafter"/>
</dbReference>
<dbReference type="AlphaFoldDB" id="A0AAW0WAD8"/>
<evidence type="ECO:0000256" key="4">
    <source>
        <dbReference type="ARBA" id="ARBA00022840"/>
    </source>
</evidence>
<dbReference type="GO" id="GO:0000724">
    <property type="term" value="P:double-strand break repair via homologous recombination"/>
    <property type="evidence" value="ECO:0007669"/>
    <property type="project" value="TreeGrafter"/>
</dbReference>
<name>A0AAW0WAD8_CHEQU</name>
<evidence type="ECO:0000256" key="2">
    <source>
        <dbReference type="ARBA" id="ARBA00022801"/>
    </source>
</evidence>
<dbReference type="SUPFAM" id="SSF81383">
    <property type="entry name" value="F-box domain"/>
    <property type="match status" value="1"/>
</dbReference>
<dbReference type="EMBL" id="JARKIK010000077">
    <property type="protein sequence ID" value="KAK8727025.1"/>
    <property type="molecule type" value="Genomic_DNA"/>
</dbReference>
<dbReference type="Pfam" id="PF13245">
    <property type="entry name" value="AAA_19"/>
    <property type="match status" value="1"/>
</dbReference>
<dbReference type="InterPro" id="IPR000212">
    <property type="entry name" value="DNA_helicase_UvrD/REP"/>
</dbReference>
<feature type="domain" description="F-box" evidence="5">
    <location>
        <begin position="7"/>
        <end position="56"/>
    </location>
</feature>
<keyword evidence="3" id="KW-0347">Helicase</keyword>
<evidence type="ECO:0000313" key="7">
    <source>
        <dbReference type="Proteomes" id="UP001445076"/>
    </source>
</evidence>
<dbReference type="GO" id="GO:0016787">
    <property type="term" value="F:hydrolase activity"/>
    <property type="evidence" value="ECO:0007669"/>
    <property type="project" value="UniProtKB-KW"/>
</dbReference>
<organism evidence="6 7">
    <name type="scientific">Cherax quadricarinatus</name>
    <name type="common">Australian red claw crayfish</name>
    <dbReference type="NCBI Taxonomy" id="27406"/>
    <lineage>
        <taxon>Eukaryota</taxon>
        <taxon>Metazoa</taxon>
        <taxon>Ecdysozoa</taxon>
        <taxon>Arthropoda</taxon>
        <taxon>Crustacea</taxon>
        <taxon>Multicrustacea</taxon>
        <taxon>Malacostraca</taxon>
        <taxon>Eumalacostraca</taxon>
        <taxon>Eucarida</taxon>
        <taxon>Decapoda</taxon>
        <taxon>Pleocyemata</taxon>
        <taxon>Astacidea</taxon>
        <taxon>Parastacoidea</taxon>
        <taxon>Parastacidae</taxon>
        <taxon>Cherax</taxon>
    </lineage>
</organism>
<evidence type="ECO:0000256" key="1">
    <source>
        <dbReference type="ARBA" id="ARBA00022741"/>
    </source>
</evidence>
<dbReference type="Pfam" id="PF13361">
    <property type="entry name" value="UvrD_C"/>
    <property type="match status" value="1"/>
</dbReference>
<evidence type="ECO:0000256" key="3">
    <source>
        <dbReference type="ARBA" id="ARBA00022806"/>
    </source>
</evidence>
<keyword evidence="7" id="KW-1185">Reference proteome</keyword>
<sequence>MCAEVLQDKGVKLPTEMLEMVLAQLPLPDLLTIHVTVCRYWSEVILNPAFIPWKKLYHRFKIAPLSISSVFLLSPSRVDDKLPATDIMATLCELHGVTSLRNCLVSVVRLMGKTHRIPVEDKTNLLLQKHELFSVAMEALENMEEALFPRPFNVWHVVTMIVLLSHDVWHVDALLRLLLHQGSMYTSCNVVEAFYCLALFFFYCTKNFGLPTRYHYIVHYALYLFENSWTTTPVDNPGRLREEHVGQQSLHRFIPCRPPVVHTHEQMRIINHNIEPSHVVKIVAFAGTGKTTTLLQMCKQRPHQRFLLVVYNKSVEEHCSKIFPKNVTVKTAHAMAFAHIGRRYSAIRKLDGSLIANKIAKMLEERNHAGNRYRRAALVKNTVERFLNSAADFISLQHVPASDKYRVSLDDDYRLRILLPDAELVWEEMKKCSRTQKISMTQDGQLKLWQLSKPSLLGYDVLMIDEGQDMNAAMFDIFLNQRCAKVIVGDHHQQIYAFRGAVNALDMVAASHTFYLTQSFRFGPEIAYLAHCVLERLLGVSRPTIVGGRKKDTIVNAPDSMYYAVNSKIKRAYLARSNLEIYKLATKLCEDNVFKQASMAFAGGINKYGFNVVMDIYKLSQVEQGFGTAETLEIENKLVARFDSVASLANFAENLEDLDLYNKIMMFLHSGHKTPHHLNLLKKRCNAKPSVADITFSTIHKAKGLEWDWVILLDDLHPVNILCPSTHYPLDVGDEHNLLYVAITRSKKYLTINSAALYTIIKAQDKLEVLVPKKNLKETVKCLQCAAATVTQTHYPLVTKVPSVYISYDGDIFYGGYLCNSCAAFDKFVPPMTLRYRDHITQFKRDTCRISRLMLITGRETHLETVNVEVMSKGWHQYALRPRQSRSNRLPVNREVNLEIEVIDID</sequence>
<protein>
    <recommendedName>
        <fullName evidence="5">F-box domain-containing protein</fullName>
    </recommendedName>
</protein>
<keyword evidence="2" id="KW-0378">Hydrolase</keyword>
<dbReference type="PANTHER" id="PTHR11070:SF30">
    <property type="entry name" value="F-BOX DNA HELICASE 1"/>
    <property type="match status" value="1"/>
</dbReference>
<keyword evidence="1" id="KW-0547">Nucleotide-binding</keyword>
<keyword evidence="4" id="KW-0067">ATP-binding</keyword>
<dbReference type="PANTHER" id="PTHR11070">
    <property type="entry name" value="UVRD / RECB / PCRA DNA HELICASE FAMILY MEMBER"/>
    <property type="match status" value="1"/>
</dbReference>
<dbReference type="InterPro" id="IPR014017">
    <property type="entry name" value="DNA_helicase_UvrD-like_C"/>
</dbReference>
<evidence type="ECO:0000259" key="5">
    <source>
        <dbReference type="PROSITE" id="PS50181"/>
    </source>
</evidence>
<dbReference type="SUPFAM" id="SSF52540">
    <property type="entry name" value="P-loop containing nucleoside triphosphate hydrolases"/>
    <property type="match status" value="1"/>
</dbReference>
<gene>
    <name evidence="6" type="ORF">OTU49_009886</name>
</gene>